<dbReference type="Gene3D" id="3.30.420.10">
    <property type="entry name" value="Ribonuclease H-like superfamily/Ribonuclease H"/>
    <property type="match status" value="1"/>
</dbReference>
<evidence type="ECO:0000313" key="4">
    <source>
        <dbReference type="Proteomes" id="UP001215087"/>
    </source>
</evidence>
<dbReference type="InterPro" id="IPR001584">
    <property type="entry name" value="Integrase_cat-core"/>
</dbReference>
<dbReference type="EMBL" id="JAQSVD010000005">
    <property type="protein sequence ID" value="MDE1470871.1"/>
    <property type="molecule type" value="Genomic_DNA"/>
</dbReference>
<keyword evidence="1" id="KW-0233">DNA recombination</keyword>
<dbReference type="NCBIfam" id="NF033563">
    <property type="entry name" value="transpos_IS30"/>
    <property type="match status" value="1"/>
</dbReference>
<dbReference type="RefSeq" id="WP_227206446.1">
    <property type="nucleotide sequence ID" value="NZ_JAJCLO010000004.1"/>
</dbReference>
<dbReference type="InterPro" id="IPR051917">
    <property type="entry name" value="Transposase-Integrase"/>
</dbReference>
<sequence length="334" mass="39764">MFKHLDIDERKFIEAYTKAGFTQRNIAGMLGKSERTIRRELARCEKGHYSSKEAHEQYKNRQHHKGRKIKVSGDENLKKYIEKYILHGWSPDAIAGTLKRKKPFSIQICTATIYNLLDKNYFENVSNANLLIKSKRIIKRRKSVPEKREKYKPERYRSIEERPDIVNARITPFNWEMDCIESKRDDNEALLVMTERLTRFSFIRKIKSKSPEAVKQVLDKLQVKFGRLFPFIFNTITVDCGSEFLKDQLIEFDSQGKRRTTLYFCHPGSPWERGSNENYNRFVRRYVNKKYRISHLPETQLQNIQELINEFPRKILGYRSSKELLMEYLSAIFI</sequence>
<proteinExistence type="predicted"/>
<gene>
    <name evidence="3" type="ORF">PTZ04_11470</name>
</gene>
<evidence type="ECO:0000313" key="3">
    <source>
        <dbReference type="EMBL" id="MDE1470871.1"/>
    </source>
</evidence>
<evidence type="ECO:0000256" key="1">
    <source>
        <dbReference type="ARBA" id="ARBA00023172"/>
    </source>
</evidence>
<dbReference type="InterPro" id="IPR053392">
    <property type="entry name" value="Transposase_IS30-like"/>
</dbReference>
<dbReference type="SUPFAM" id="SSF53098">
    <property type="entry name" value="Ribonuclease H-like"/>
    <property type="match status" value="1"/>
</dbReference>
<dbReference type="Proteomes" id="UP001215087">
    <property type="component" value="Unassembled WGS sequence"/>
</dbReference>
<evidence type="ECO:0000259" key="2">
    <source>
        <dbReference type="PROSITE" id="PS50994"/>
    </source>
</evidence>
<dbReference type="InterPro" id="IPR012337">
    <property type="entry name" value="RNaseH-like_sf"/>
</dbReference>
<protein>
    <submittedName>
        <fullName evidence="3">IS30 family transposase</fullName>
    </submittedName>
</protein>
<dbReference type="InterPro" id="IPR025246">
    <property type="entry name" value="IS30-like_HTH"/>
</dbReference>
<organism evidence="3 4">
    <name type="scientific">Eubacterium limosum</name>
    <dbReference type="NCBI Taxonomy" id="1736"/>
    <lineage>
        <taxon>Bacteria</taxon>
        <taxon>Bacillati</taxon>
        <taxon>Bacillota</taxon>
        <taxon>Clostridia</taxon>
        <taxon>Eubacteriales</taxon>
        <taxon>Eubacteriaceae</taxon>
        <taxon>Eubacterium</taxon>
    </lineage>
</organism>
<dbReference type="InterPro" id="IPR036397">
    <property type="entry name" value="RNaseH_sf"/>
</dbReference>
<dbReference type="Pfam" id="PF13936">
    <property type="entry name" value="HTH_38"/>
    <property type="match status" value="1"/>
</dbReference>
<dbReference type="PANTHER" id="PTHR10948">
    <property type="entry name" value="TRANSPOSASE"/>
    <property type="match status" value="1"/>
</dbReference>
<feature type="domain" description="Integrase catalytic" evidence="2">
    <location>
        <begin position="159"/>
        <end position="329"/>
    </location>
</feature>
<dbReference type="PROSITE" id="PS50994">
    <property type="entry name" value="INTEGRASE"/>
    <property type="match status" value="1"/>
</dbReference>
<reference evidence="3 4" key="1">
    <citation type="submission" date="2023-02" db="EMBL/GenBank/DDBJ databases">
        <title>Comparative genome analysis of Eubacterium limosum species.</title>
        <authorList>
            <person name="Bak J.E."/>
        </authorList>
    </citation>
    <scope>NUCLEOTIDE SEQUENCE [LARGE SCALE GENOMIC DNA]</scope>
    <source>
        <strain evidence="3 4">KGMB01548</strain>
    </source>
</reference>
<accession>A0ABT5USP4</accession>
<comment type="caution">
    <text evidence="3">The sequence shown here is derived from an EMBL/GenBank/DDBJ whole genome shotgun (WGS) entry which is preliminary data.</text>
</comment>
<dbReference type="PANTHER" id="PTHR10948:SF23">
    <property type="entry name" value="TRANSPOSASE INSI FOR INSERTION SEQUENCE ELEMENT IS30A-RELATED"/>
    <property type="match status" value="1"/>
</dbReference>
<name>A0ABT5USP4_EUBLI</name>
<keyword evidence="4" id="KW-1185">Reference proteome</keyword>